<proteinExistence type="predicted"/>
<reference evidence="2 3" key="1">
    <citation type="submission" date="2021-08" db="EMBL/GenBank/DDBJ databases">
        <title>Draft Genome Sequence of Phanerochaete sordida strain YK-624.</title>
        <authorList>
            <person name="Mori T."/>
            <person name="Dohra H."/>
            <person name="Suzuki T."/>
            <person name="Kawagishi H."/>
            <person name="Hirai H."/>
        </authorList>
    </citation>
    <scope>NUCLEOTIDE SEQUENCE [LARGE SCALE GENOMIC DNA]</scope>
    <source>
        <strain evidence="2 3">YK-624</strain>
    </source>
</reference>
<organism evidence="2 3">
    <name type="scientific">Phanerochaete sordida</name>
    <dbReference type="NCBI Taxonomy" id="48140"/>
    <lineage>
        <taxon>Eukaryota</taxon>
        <taxon>Fungi</taxon>
        <taxon>Dikarya</taxon>
        <taxon>Basidiomycota</taxon>
        <taxon>Agaricomycotina</taxon>
        <taxon>Agaricomycetes</taxon>
        <taxon>Polyporales</taxon>
        <taxon>Phanerochaetaceae</taxon>
        <taxon>Phanerochaete</taxon>
    </lineage>
</organism>
<accession>A0A9P3FXC6</accession>
<evidence type="ECO:0000313" key="3">
    <source>
        <dbReference type="Proteomes" id="UP000703269"/>
    </source>
</evidence>
<gene>
    <name evidence="2" type="ORF">PsYK624_000590</name>
</gene>
<dbReference type="AlphaFoldDB" id="A0A9P3FXC6"/>
<dbReference type="EMBL" id="BPQB01000001">
    <property type="protein sequence ID" value="GJE83985.1"/>
    <property type="molecule type" value="Genomic_DNA"/>
</dbReference>
<dbReference type="Proteomes" id="UP000703269">
    <property type="component" value="Unassembled WGS sequence"/>
</dbReference>
<protein>
    <submittedName>
        <fullName evidence="2">Uncharacterized protein</fullName>
    </submittedName>
</protein>
<name>A0A9P3FXC6_9APHY</name>
<evidence type="ECO:0000256" key="1">
    <source>
        <dbReference type="SAM" id="MobiDB-lite"/>
    </source>
</evidence>
<comment type="caution">
    <text evidence="2">The sequence shown here is derived from an EMBL/GenBank/DDBJ whole genome shotgun (WGS) entry which is preliminary data.</text>
</comment>
<feature type="region of interest" description="Disordered" evidence="1">
    <location>
        <begin position="51"/>
        <end position="85"/>
    </location>
</feature>
<evidence type="ECO:0000313" key="2">
    <source>
        <dbReference type="EMBL" id="GJE83985.1"/>
    </source>
</evidence>
<keyword evidence="3" id="KW-1185">Reference proteome</keyword>
<sequence length="85" mass="8951">MEFLTQAAAVPASSKEARLACLLVQVPAVSQLILSSENQYQQSLEASAASGKSCVGSAEDDPPAIAVATDYPRRRTTPLSELRTS</sequence>